<dbReference type="GO" id="GO:0006952">
    <property type="term" value="P:defense response"/>
    <property type="evidence" value="ECO:0007669"/>
    <property type="project" value="UniProtKB-KW"/>
</dbReference>
<dbReference type="InterPro" id="IPR002182">
    <property type="entry name" value="NB-ARC"/>
</dbReference>
<dbReference type="GO" id="GO:0016787">
    <property type="term" value="F:hydrolase activity"/>
    <property type="evidence" value="ECO:0007669"/>
    <property type="project" value="UniProtKB-KW"/>
</dbReference>
<dbReference type="EMBL" id="PDCK01000039">
    <property type="protein sequence ID" value="PRQ57246.1"/>
    <property type="molecule type" value="Genomic_DNA"/>
</dbReference>
<evidence type="ECO:0000259" key="2">
    <source>
        <dbReference type="Pfam" id="PF00931"/>
    </source>
</evidence>
<proteinExistence type="predicted"/>
<reference evidence="3 4" key="1">
    <citation type="journal article" date="2018" name="Nat. Genet.">
        <title>The Rosa genome provides new insights in the design of modern roses.</title>
        <authorList>
            <person name="Bendahmane M."/>
        </authorList>
    </citation>
    <scope>NUCLEOTIDE SEQUENCE [LARGE SCALE GENOMIC DNA]</scope>
    <source>
        <strain evidence="4">cv. Old Blush</strain>
    </source>
</reference>
<dbReference type="AlphaFoldDB" id="A0A2P6SEY4"/>
<dbReference type="Gene3D" id="1.10.8.430">
    <property type="entry name" value="Helical domain of apoptotic protease-activating factors"/>
    <property type="match status" value="1"/>
</dbReference>
<comment type="caution">
    <text evidence="3">The sequence shown here is derived from an EMBL/GenBank/DDBJ whole genome shotgun (WGS) entry which is preliminary data.</text>
</comment>
<accession>A0A2P6SEY4</accession>
<dbReference type="PANTHER" id="PTHR36766:SF51">
    <property type="entry name" value="DISEASE RESISTANCE RPP13-LIKE PROTEIN 1"/>
    <property type="match status" value="1"/>
</dbReference>
<dbReference type="OMA" id="CAWLESL"/>
<dbReference type="Gramene" id="PRQ57246">
    <property type="protein sequence ID" value="PRQ57246"/>
    <property type="gene ID" value="RchiOBHm_Chr1g0346191"/>
</dbReference>
<evidence type="ECO:0000313" key="4">
    <source>
        <dbReference type="Proteomes" id="UP000238479"/>
    </source>
</evidence>
<dbReference type="Proteomes" id="UP000238479">
    <property type="component" value="Chromosome 1"/>
</dbReference>
<dbReference type="PRINTS" id="PR00364">
    <property type="entry name" value="DISEASERSIST"/>
</dbReference>
<dbReference type="PANTHER" id="PTHR36766">
    <property type="entry name" value="PLANT BROAD-SPECTRUM MILDEW RESISTANCE PROTEIN RPW8"/>
    <property type="match status" value="1"/>
</dbReference>
<dbReference type="SUPFAM" id="SSF52540">
    <property type="entry name" value="P-loop containing nucleoside triphosphate hydrolases"/>
    <property type="match status" value="1"/>
</dbReference>
<evidence type="ECO:0000256" key="1">
    <source>
        <dbReference type="ARBA" id="ARBA00022821"/>
    </source>
</evidence>
<dbReference type="Gene3D" id="3.40.50.300">
    <property type="entry name" value="P-loop containing nucleotide triphosphate hydrolases"/>
    <property type="match status" value="1"/>
</dbReference>
<evidence type="ECO:0000313" key="3">
    <source>
        <dbReference type="EMBL" id="PRQ57246.1"/>
    </source>
</evidence>
<keyword evidence="1" id="KW-0611">Plant defense</keyword>
<feature type="domain" description="NB-ARC" evidence="2">
    <location>
        <begin position="37"/>
        <end position="208"/>
    </location>
</feature>
<name>A0A2P6SEY4_ROSCH</name>
<gene>
    <name evidence="3" type="ORF">RchiOBHm_Chr1g0346191</name>
</gene>
<keyword evidence="4" id="KW-1185">Reference proteome</keyword>
<sequence length="332" mass="37926">MEKRKDVLGLEASAGYKVSQTIPSTSLVEKSVYGRDEEKETLVKLLLSDDESGNEISVIPIVGMGGIGKTTLAQFVYNDVRVKQHFHLRAWVCVSKEFDVFRISQHIYESLTKKACKINSLDLLLSELLETLRGERFFFVLDDIWNKNYNQVESLMRPLESGAHGSKIIVTTRDEDVTRMMGSLEAHRLKPMSEQDSWSLFEKHAFKNAGVSARSRLENIGRQIVGKCNGLPLAIKSLGGFLCSKLLVEEWESILKSDLWELPLESDILPSLWLSYMYLPSQLKRCFAYCSLFPKNYEFKTSELVYCGWLKIYCNLKPPKLQKKSDKITSMI</sequence>
<dbReference type="InterPro" id="IPR042197">
    <property type="entry name" value="Apaf_helical"/>
</dbReference>
<dbReference type="InterPro" id="IPR027417">
    <property type="entry name" value="P-loop_NTPase"/>
</dbReference>
<dbReference type="OrthoDB" id="1182803at2759"/>
<keyword evidence="3" id="KW-0378">Hydrolase</keyword>
<protein>
    <submittedName>
        <fullName evidence="3">Putative P-loop containing nucleoside triphosphate hydrolase</fullName>
    </submittedName>
</protein>
<dbReference type="GO" id="GO:0043531">
    <property type="term" value="F:ADP binding"/>
    <property type="evidence" value="ECO:0007669"/>
    <property type="project" value="InterPro"/>
</dbReference>
<dbReference type="FunFam" id="3.40.50.300:FF:001091">
    <property type="entry name" value="Probable disease resistance protein At1g61300"/>
    <property type="match status" value="1"/>
</dbReference>
<organism evidence="3 4">
    <name type="scientific">Rosa chinensis</name>
    <name type="common">China rose</name>
    <dbReference type="NCBI Taxonomy" id="74649"/>
    <lineage>
        <taxon>Eukaryota</taxon>
        <taxon>Viridiplantae</taxon>
        <taxon>Streptophyta</taxon>
        <taxon>Embryophyta</taxon>
        <taxon>Tracheophyta</taxon>
        <taxon>Spermatophyta</taxon>
        <taxon>Magnoliopsida</taxon>
        <taxon>eudicotyledons</taxon>
        <taxon>Gunneridae</taxon>
        <taxon>Pentapetalae</taxon>
        <taxon>rosids</taxon>
        <taxon>fabids</taxon>
        <taxon>Rosales</taxon>
        <taxon>Rosaceae</taxon>
        <taxon>Rosoideae</taxon>
        <taxon>Rosoideae incertae sedis</taxon>
        <taxon>Rosa</taxon>
    </lineage>
</organism>
<dbReference type="Pfam" id="PF00931">
    <property type="entry name" value="NB-ARC"/>
    <property type="match status" value="1"/>
</dbReference>